<evidence type="ECO:0000313" key="2">
    <source>
        <dbReference type="Proteomes" id="UP000814140"/>
    </source>
</evidence>
<evidence type="ECO:0000313" key="1">
    <source>
        <dbReference type="EMBL" id="KAI0068691.1"/>
    </source>
</evidence>
<accession>A0ACB8TJY3</accession>
<organism evidence="1 2">
    <name type="scientific">Artomyces pyxidatus</name>
    <dbReference type="NCBI Taxonomy" id="48021"/>
    <lineage>
        <taxon>Eukaryota</taxon>
        <taxon>Fungi</taxon>
        <taxon>Dikarya</taxon>
        <taxon>Basidiomycota</taxon>
        <taxon>Agaricomycotina</taxon>
        <taxon>Agaricomycetes</taxon>
        <taxon>Russulales</taxon>
        <taxon>Auriscalpiaceae</taxon>
        <taxon>Artomyces</taxon>
    </lineage>
</organism>
<gene>
    <name evidence="1" type="ORF">BV25DRAFT_1791421</name>
</gene>
<sequence>RQIQQVIDSLPRLTEEQLDELGQHESSCPICMNTLLAAIAEEELALVMDSPAHPVEILGVTRLAQTCGHVFCRKDILTWIRDGHPSCPLCRTAFIKPTSTEGQSSPSGGAEAPPEDDDVLGDDAFDQAMARIVAAYHEERRQMGAPPTSFGPAQSAYGDDDTHTDSRDDYSGMYS</sequence>
<feature type="non-terminal residue" evidence="1">
    <location>
        <position position="1"/>
    </location>
</feature>
<keyword evidence="2" id="KW-1185">Reference proteome</keyword>
<reference evidence="1" key="2">
    <citation type="journal article" date="2022" name="New Phytol.">
        <title>Evolutionary transition to the ectomycorrhizal habit in the genomes of a hyperdiverse lineage of mushroom-forming fungi.</title>
        <authorList>
            <person name="Looney B."/>
            <person name="Miyauchi S."/>
            <person name="Morin E."/>
            <person name="Drula E."/>
            <person name="Courty P.E."/>
            <person name="Kohler A."/>
            <person name="Kuo A."/>
            <person name="LaButti K."/>
            <person name="Pangilinan J."/>
            <person name="Lipzen A."/>
            <person name="Riley R."/>
            <person name="Andreopoulos W."/>
            <person name="He G."/>
            <person name="Johnson J."/>
            <person name="Nolan M."/>
            <person name="Tritt A."/>
            <person name="Barry K.W."/>
            <person name="Grigoriev I.V."/>
            <person name="Nagy L.G."/>
            <person name="Hibbett D."/>
            <person name="Henrissat B."/>
            <person name="Matheny P.B."/>
            <person name="Labbe J."/>
            <person name="Martin F.M."/>
        </authorList>
    </citation>
    <scope>NUCLEOTIDE SEQUENCE</scope>
    <source>
        <strain evidence="1">HHB10654</strain>
    </source>
</reference>
<name>A0ACB8TJY3_9AGAM</name>
<dbReference type="EMBL" id="MU277187">
    <property type="protein sequence ID" value="KAI0068691.1"/>
    <property type="molecule type" value="Genomic_DNA"/>
</dbReference>
<reference evidence="1" key="1">
    <citation type="submission" date="2021-03" db="EMBL/GenBank/DDBJ databases">
        <authorList>
            <consortium name="DOE Joint Genome Institute"/>
            <person name="Ahrendt S."/>
            <person name="Looney B.P."/>
            <person name="Miyauchi S."/>
            <person name="Morin E."/>
            <person name="Drula E."/>
            <person name="Courty P.E."/>
            <person name="Chicoki N."/>
            <person name="Fauchery L."/>
            <person name="Kohler A."/>
            <person name="Kuo A."/>
            <person name="Labutti K."/>
            <person name="Pangilinan J."/>
            <person name="Lipzen A."/>
            <person name="Riley R."/>
            <person name="Andreopoulos W."/>
            <person name="He G."/>
            <person name="Johnson J."/>
            <person name="Barry K.W."/>
            <person name="Grigoriev I.V."/>
            <person name="Nagy L."/>
            <person name="Hibbett D."/>
            <person name="Henrissat B."/>
            <person name="Matheny P.B."/>
            <person name="Labbe J."/>
            <person name="Martin F."/>
        </authorList>
    </citation>
    <scope>NUCLEOTIDE SEQUENCE</scope>
    <source>
        <strain evidence="1">HHB10654</strain>
    </source>
</reference>
<dbReference type="Proteomes" id="UP000814140">
    <property type="component" value="Unassembled WGS sequence"/>
</dbReference>
<proteinExistence type="predicted"/>
<protein>
    <submittedName>
        <fullName evidence="1">Uncharacterized protein</fullName>
    </submittedName>
</protein>
<comment type="caution">
    <text evidence="1">The sequence shown here is derived from an EMBL/GenBank/DDBJ whole genome shotgun (WGS) entry which is preliminary data.</text>
</comment>